<keyword evidence="3" id="KW-0472">Membrane</keyword>
<feature type="non-terminal residue" evidence="5">
    <location>
        <position position="1"/>
    </location>
</feature>
<dbReference type="SUPFAM" id="SSF53901">
    <property type="entry name" value="Thiolase-like"/>
    <property type="match status" value="1"/>
</dbReference>
<evidence type="ECO:0000259" key="4">
    <source>
        <dbReference type="Pfam" id="PF02797"/>
    </source>
</evidence>
<dbReference type="Pfam" id="PF02797">
    <property type="entry name" value="Chal_sti_synt_C"/>
    <property type="match status" value="1"/>
</dbReference>
<evidence type="ECO:0000313" key="6">
    <source>
        <dbReference type="Proteomes" id="UP000437736"/>
    </source>
</evidence>
<dbReference type="Proteomes" id="UP000437736">
    <property type="component" value="Unassembled WGS sequence"/>
</dbReference>
<dbReference type="InterPro" id="IPR012328">
    <property type="entry name" value="Chalcone/stilbene_synt_C"/>
</dbReference>
<comment type="similarity">
    <text evidence="1">Belongs to the thiolase-like superfamily. Chalcone/stilbene synthases family.</text>
</comment>
<protein>
    <submittedName>
        <fullName evidence="5">Type III polyketide synthase</fullName>
    </submittedName>
</protein>
<dbReference type="EMBL" id="WJHE01000351">
    <property type="protein sequence ID" value="MST32644.1"/>
    <property type="molecule type" value="Genomic_DNA"/>
</dbReference>
<evidence type="ECO:0000256" key="1">
    <source>
        <dbReference type="ARBA" id="ARBA00005531"/>
    </source>
</evidence>
<organism evidence="5 6">
    <name type="scientific">Acidiferrimicrobium australe</name>
    <dbReference type="NCBI Taxonomy" id="2664430"/>
    <lineage>
        <taxon>Bacteria</taxon>
        <taxon>Bacillati</taxon>
        <taxon>Actinomycetota</taxon>
        <taxon>Acidimicrobiia</taxon>
        <taxon>Acidimicrobiales</taxon>
        <taxon>Acidimicrobiaceae</taxon>
        <taxon>Acidiferrimicrobium</taxon>
    </lineage>
</organism>
<keyword evidence="3" id="KW-0812">Transmembrane</keyword>
<dbReference type="InterPro" id="IPR011141">
    <property type="entry name" value="Polyketide_synthase_type-III"/>
</dbReference>
<dbReference type="Gene3D" id="3.40.47.10">
    <property type="match status" value="1"/>
</dbReference>
<sequence length="113" mass="12132">RRVPDVLARHVGPLVDELCRRNGRTASGVAAWAVHPGGPRVVDVVADRLGLSDEQVHESRLVLAERGNCSSATILLVLEEIRRHRDLRPGDAVVALAFGPGLTLYAALLEAQA</sequence>
<keyword evidence="3" id="KW-1133">Transmembrane helix</keyword>
<reference evidence="5 6" key="1">
    <citation type="submission" date="2019-11" db="EMBL/GenBank/DDBJ databases">
        <title>Acidiferrimicrobium australis gen. nov., sp. nov., an acidophilic and obligately heterotrophic, member of the Actinobacteria that catalyses dissimilatory oxido- reduction of iron isolated from metal-rich acidic water in Chile.</title>
        <authorList>
            <person name="Gonzalez D."/>
            <person name="Huber K."/>
            <person name="Hedrich S."/>
            <person name="Rojas-Villalobos C."/>
            <person name="Quatrini R."/>
            <person name="Dinamarca M.A."/>
            <person name="Schwarz A."/>
            <person name="Canales C."/>
            <person name="Nancucheo I."/>
        </authorList>
    </citation>
    <scope>NUCLEOTIDE SEQUENCE [LARGE SCALE GENOMIC DNA]</scope>
    <source>
        <strain evidence="5 6">USS-CCA1</strain>
    </source>
</reference>
<gene>
    <name evidence="5" type="ORF">GHK86_07910</name>
</gene>
<evidence type="ECO:0000313" key="5">
    <source>
        <dbReference type="EMBL" id="MST32644.1"/>
    </source>
</evidence>
<name>A0ABW9QSD6_9ACTN</name>
<keyword evidence="6" id="KW-1185">Reference proteome</keyword>
<accession>A0ABW9QSD6</accession>
<evidence type="ECO:0000256" key="3">
    <source>
        <dbReference type="SAM" id="Phobius"/>
    </source>
</evidence>
<proteinExistence type="inferred from homology"/>
<dbReference type="PANTHER" id="PTHR11877:SF46">
    <property type="entry name" value="TYPE III POLYKETIDE SYNTHASE A"/>
    <property type="match status" value="1"/>
</dbReference>
<dbReference type="PANTHER" id="PTHR11877">
    <property type="entry name" value="HYDROXYMETHYLGLUTARYL-COA SYNTHASE"/>
    <property type="match status" value="1"/>
</dbReference>
<evidence type="ECO:0000256" key="2">
    <source>
        <dbReference type="ARBA" id="ARBA00022679"/>
    </source>
</evidence>
<feature type="transmembrane region" description="Helical" evidence="3">
    <location>
        <begin position="92"/>
        <end position="109"/>
    </location>
</feature>
<comment type="caution">
    <text evidence="5">The sequence shown here is derived from an EMBL/GenBank/DDBJ whole genome shotgun (WGS) entry which is preliminary data.</text>
</comment>
<feature type="domain" description="Chalcone/stilbene synthase C-terminal" evidence="4">
    <location>
        <begin position="2"/>
        <end position="110"/>
    </location>
</feature>
<dbReference type="InterPro" id="IPR016039">
    <property type="entry name" value="Thiolase-like"/>
</dbReference>
<keyword evidence="2" id="KW-0808">Transferase</keyword>